<dbReference type="EMBL" id="QFCR01000021">
    <property type="protein sequence ID" value="TNK90008.1"/>
    <property type="molecule type" value="Genomic_DNA"/>
</dbReference>
<dbReference type="OMA" id="PRIHLGV"/>
<dbReference type="GeneID" id="93161121"/>
<evidence type="ECO:0000259" key="7">
    <source>
        <dbReference type="Pfam" id="PF00248"/>
    </source>
</evidence>
<dbReference type="InterPro" id="IPR018170">
    <property type="entry name" value="Aldo/ket_reductase_CS"/>
</dbReference>
<feature type="domain" description="NADP-dependent oxidoreductase" evidence="7">
    <location>
        <begin position="20"/>
        <end position="265"/>
    </location>
</feature>
<reference evidence="8 9" key="1">
    <citation type="submission" date="2018-05" db="EMBL/GenBank/DDBJ databases">
        <title>Lactobacillus sanfranciscensis Ah4 draft denome sequence.</title>
        <authorList>
            <person name="Zhang G."/>
        </authorList>
    </citation>
    <scope>NUCLEOTIDE SEQUENCE [LARGE SCALE GENOMIC DNA]</scope>
    <source>
        <strain evidence="8 9">Ah4</strain>
    </source>
</reference>
<evidence type="ECO:0000313" key="8">
    <source>
        <dbReference type="EMBL" id="TNK90008.1"/>
    </source>
</evidence>
<dbReference type="PIRSF" id="PIRSF000097">
    <property type="entry name" value="AKR"/>
    <property type="match status" value="1"/>
</dbReference>
<dbReference type="Proteomes" id="UP000313312">
    <property type="component" value="Unassembled WGS sequence"/>
</dbReference>
<keyword evidence="2" id="KW-0521">NADP</keyword>
<dbReference type="AlphaFoldDB" id="A0A5C4TJA5"/>
<evidence type="ECO:0000313" key="9">
    <source>
        <dbReference type="Proteomes" id="UP000313312"/>
    </source>
</evidence>
<dbReference type="PANTHER" id="PTHR43827:SF3">
    <property type="entry name" value="NADP-DEPENDENT OXIDOREDUCTASE DOMAIN-CONTAINING PROTEIN"/>
    <property type="match status" value="1"/>
</dbReference>
<evidence type="ECO:0000256" key="3">
    <source>
        <dbReference type="ARBA" id="ARBA00023002"/>
    </source>
</evidence>
<dbReference type="Pfam" id="PF00248">
    <property type="entry name" value="Aldo_ket_red"/>
    <property type="match status" value="1"/>
</dbReference>
<feature type="active site" description="Proton donor" evidence="4">
    <location>
        <position position="53"/>
    </location>
</feature>
<evidence type="ECO:0000256" key="6">
    <source>
        <dbReference type="PIRSR" id="PIRSR000097-3"/>
    </source>
</evidence>
<dbReference type="InterPro" id="IPR036812">
    <property type="entry name" value="NAD(P)_OxRdtase_dom_sf"/>
</dbReference>
<feature type="site" description="Lowers pKa of active site Tyr" evidence="6">
    <location>
        <position position="82"/>
    </location>
</feature>
<dbReference type="RefSeq" id="WP_014082442.1">
    <property type="nucleotide sequence ID" value="NZ_CAUOSB010000001.1"/>
</dbReference>
<comment type="caution">
    <text evidence="8">The sequence shown here is derived from an EMBL/GenBank/DDBJ whole genome shotgun (WGS) entry which is preliminary data.</text>
</comment>
<protein>
    <submittedName>
        <fullName evidence="8">Aldo/keto reductase</fullName>
    </submittedName>
</protein>
<evidence type="ECO:0000256" key="4">
    <source>
        <dbReference type="PIRSR" id="PIRSR000097-1"/>
    </source>
</evidence>
<organism evidence="8 9">
    <name type="scientific">Fructilactobacillus sanfranciscensis</name>
    <name type="common">Lactobacillus sanfranciscensis</name>
    <dbReference type="NCBI Taxonomy" id="1625"/>
    <lineage>
        <taxon>Bacteria</taxon>
        <taxon>Bacillati</taxon>
        <taxon>Bacillota</taxon>
        <taxon>Bacilli</taxon>
        <taxon>Lactobacillales</taxon>
        <taxon>Lactobacillaceae</taxon>
        <taxon>Fructilactobacillus</taxon>
    </lineage>
</organism>
<dbReference type="PRINTS" id="PR00069">
    <property type="entry name" value="ALDKETRDTASE"/>
</dbReference>
<sequence>MKLNLESTVQLNNGVDMPRLGLGVWRSDNATASQSVRWALKHGYKAIDTAKQYGNEAGVGDGLTKGLAENGLKRDDVFLTTKIFNGDQGYDSTIAAFEGQLKRLQTTYVDLVLIHWPVTDKYNETWRALEDLYRAGKIRAIGVSNFDIQRLRDLMKHASIKPVINQMEFNPLEQETDIKDYCNRHNIQLEAWSPLGHGDALKNPQIKKIADKYGKTTAQVIIRWELQRGINTIPKSTHEEFIKENANVYDFSLTDDDMNLMNSLNLDKRSIWYGDFQWSGNPDGGVDTVDQWEK</sequence>
<dbReference type="SUPFAM" id="SSF51430">
    <property type="entry name" value="NAD(P)-linked oxidoreductase"/>
    <property type="match status" value="1"/>
</dbReference>
<gene>
    <name evidence="8" type="ORF">DID87_05750</name>
</gene>
<feature type="binding site" evidence="5">
    <location>
        <position position="115"/>
    </location>
    <ligand>
        <name>substrate</name>
    </ligand>
</feature>
<evidence type="ECO:0000256" key="1">
    <source>
        <dbReference type="ARBA" id="ARBA00007905"/>
    </source>
</evidence>
<proteinExistence type="inferred from homology"/>
<dbReference type="FunFam" id="3.20.20.100:FF:000015">
    <property type="entry name" value="Oxidoreductase, aldo/keto reductase family"/>
    <property type="match status" value="1"/>
</dbReference>
<dbReference type="Gene3D" id="3.20.20.100">
    <property type="entry name" value="NADP-dependent oxidoreductase domain"/>
    <property type="match status" value="1"/>
</dbReference>
<evidence type="ECO:0000256" key="2">
    <source>
        <dbReference type="ARBA" id="ARBA00022857"/>
    </source>
</evidence>
<dbReference type="InterPro" id="IPR020471">
    <property type="entry name" value="AKR"/>
</dbReference>
<dbReference type="GO" id="GO:0016616">
    <property type="term" value="F:oxidoreductase activity, acting on the CH-OH group of donors, NAD or NADP as acceptor"/>
    <property type="evidence" value="ECO:0007669"/>
    <property type="project" value="UniProtKB-ARBA"/>
</dbReference>
<accession>A0A5C4TJA5</accession>
<dbReference type="PROSITE" id="PS00062">
    <property type="entry name" value="ALDOKETO_REDUCTASE_2"/>
    <property type="match status" value="1"/>
</dbReference>
<dbReference type="PANTHER" id="PTHR43827">
    <property type="entry name" value="2,5-DIKETO-D-GLUCONIC ACID REDUCTASE"/>
    <property type="match status" value="1"/>
</dbReference>
<keyword evidence="3" id="KW-0560">Oxidoreductase</keyword>
<name>A0A5C4TJA5_FRUSA</name>
<evidence type="ECO:0000256" key="5">
    <source>
        <dbReference type="PIRSR" id="PIRSR000097-2"/>
    </source>
</evidence>
<comment type="similarity">
    <text evidence="1">Belongs to the aldo/keto reductase family.</text>
</comment>
<dbReference type="InterPro" id="IPR023210">
    <property type="entry name" value="NADP_OxRdtase_dom"/>
</dbReference>